<dbReference type="OrthoDB" id="4024240at2759"/>
<comment type="caution">
    <text evidence="1">The sequence shown here is derived from an EMBL/GenBank/DDBJ whole genome shotgun (WGS) entry which is preliminary data.</text>
</comment>
<evidence type="ECO:0000313" key="2">
    <source>
        <dbReference type="Proteomes" id="UP000186136"/>
    </source>
</evidence>
<gene>
    <name evidence="1" type="ORF">PMKS-000916</name>
</gene>
<accession>A0A1Q2YD68</accession>
<reference evidence="1 2" key="1">
    <citation type="submission" date="2016-08" db="EMBL/GenBank/DDBJ databases">
        <title>Whole genome shotgun sequence of Pichia membranifaciens KS47-1.</title>
        <authorList>
            <person name="Konishi M."/>
            <person name="Ishida M."/>
            <person name="Arakawa T."/>
            <person name="Kato Y."/>
            <person name="Horiuchi J."/>
        </authorList>
    </citation>
    <scope>NUCLEOTIDE SEQUENCE [LARGE SCALE GENOMIC DNA]</scope>
    <source>
        <strain evidence="1 2">KS47-1</strain>
    </source>
</reference>
<dbReference type="EMBL" id="BDGI01000034">
    <property type="protein sequence ID" value="GAV27448.1"/>
    <property type="molecule type" value="Genomic_DNA"/>
</dbReference>
<protein>
    <recommendedName>
        <fullName evidence="3">F-box domain-containing protein</fullName>
    </recommendedName>
</protein>
<proteinExistence type="predicted"/>
<evidence type="ECO:0008006" key="3">
    <source>
        <dbReference type="Google" id="ProtNLM"/>
    </source>
</evidence>
<keyword evidence="2" id="KW-1185">Reference proteome</keyword>
<organism evidence="1 2">
    <name type="scientific">Pichia membranifaciens</name>
    <dbReference type="NCBI Taxonomy" id="4926"/>
    <lineage>
        <taxon>Eukaryota</taxon>
        <taxon>Fungi</taxon>
        <taxon>Dikarya</taxon>
        <taxon>Ascomycota</taxon>
        <taxon>Saccharomycotina</taxon>
        <taxon>Pichiomycetes</taxon>
        <taxon>Pichiales</taxon>
        <taxon>Pichiaceae</taxon>
        <taxon>Pichia</taxon>
    </lineage>
</organism>
<dbReference type="Proteomes" id="UP000186136">
    <property type="component" value="Unassembled WGS sequence"/>
</dbReference>
<name>A0A1Q2YD68_9ASCO</name>
<dbReference type="AlphaFoldDB" id="A0A1Q2YD68"/>
<evidence type="ECO:0000313" key="1">
    <source>
        <dbReference type="EMBL" id="GAV27448.1"/>
    </source>
</evidence>
<sequence>MLKQLLNDKYSRETLSVLNFAINIHSPIKPFTDLIEDSNLRFQNLTTLSIGPTKQDFKMDDILKLIHSEVENKLENLKLESQHKTFKLCDLLSLSDVKLKSSDYIFDQLNTYKNLKSLSLSSINLNQSNLKHNRDPKGRFDFFQGLQYLELSDIGIISSDSSESLLHTFYKNCDKCNLKYVRLDLRSTVDDLIPEFFDDYIESNQVKELDLTIRYNSMYNIPLNHLIDKYLKMAIVKQKKSLEKLSIEIKSERNLISLEEQLQKEHLFELLSNTFEKLDSLRIQVHFDYVLLYKNLLFQNIPDLKNFWIVGSSAVPMHFGLGNMYPGIFDRWWRIIYLPKKLLEGISHHPLRYIKIDECLFAVEHANSETIQPKDSIDKLFESMTRVSFDTIMS</sequence>